<dbReference type="OrthoDB" id="10268011at2759"/>
<dbReference type="GO" id="GO:0002100">
    <property type="term" value="P:tRNA wobble adenosine to inosine editing"/>
    <property type="evidence" value="ECO:0007669"/>
    <property type="project" value="InterPro"/>
</dbReference>
<name>A0A9W8YLE9_9PEZI</name>
<dbReference type="AlphaFoldDB" id="A0A9W8YLE9"/>
<dbReference type="InterPro" id="IPR042935">
    <property type="entry name" value="Tad1"/>
</dbReference>
<dbReference type="PANTHER" id="PTHR47803">
    <property type="entry name" value="TRNA-SPECIFIC ADENOSINE DEAMINASE 1"/>
    <property type="match status" value="1"/>
</dbReference>
<evidence type="ECO:0000259" key="1">
    <source>
        <dbReference type="PROSITE" id="PS50141"/>
    </source>
</evidence>
<dbReference type="Proteomes" id="UP001140453">
    <property type="component" value="Unassembled WGS sequence"/>
</dbReference>
<dbReference type="PROSITE" id="PS50141">
    <property type="entry name" value="A_DEAMIN_EDITASE"/>
    <property type="match status" value="1"/>
</dbReference>
<protein>
    <recommendedName>
        <fullName evidence="1">A to I editase domain-containing protein</fullName>
    </recommendedName>
</protein>
<dbReference type="InterPro" id="IPR002466">
    <property type="entry name" value="A_deamin"/>
</dbReference>
<dbReference type="EMBL" id="JAPEVB010000006">
    <property type="protein sequence ID" value="KAJ4386731.1"/>
    <property type="molecule type" value="Genomic_DNA"/>
</dbReference>
<organism evidence="2 3">
    <name type="scientific">Gnomoniopsis smithogilvyi</name>
    <dbReference type="NCBI Taxonomy" id="1191159"/>
    <lineage>
        <taxon>Eukaryota</taxon>
        <taxon>Fungi</taxon>
        <taxon>Dikarya</taxon>
        <taxon>Ascomycota</taxon>
        <taxon>Pezizomycotina</taxon>
        <taxon>Sordariomycetes</taxon>
        <taxon>Sordariomycetidae</taxon>
        <taxon>Diaporthales</taxon>
        <taxon>Gnomoniaceae</taxon>
        <taxon>Gnomoniopsis</taxon>
    </lineage>
</organism>
<sequence>MTTEADAVASSVLREFERLPAKRKPQQRGDGTQEWVPISGIVARLGDGSLKCLTLATGMKCLPTTKLPLSRGNILHDWHAEVLCIRAFNHFLMQECKSILADAVDSPYIRLSTAADLTTSGRPPAPFVWRDDVTLHMYCSKAPCGDASMELTIAAQEDPAPWEEPLSKQMMEKNGLSTGSSESTPDLLPLGRAYFSLLGVVRRKPARADALPTLSKSCSDKLAAKQCTSLLSSVTSLLVSPENVYLTTLVLPDSQYSVKAIERCFSPQGRMARAQRRWDGGYVFRPFEVQTTGMEFDFSQRRGRREGTKYVASNLAALWTANGLVENIIGGVLQGRRQTDPKGGSAVSRRNMWALARYVAQQVAHIDEVIPGQGTYKDLKDAEVLAERRQVKQDIREDALKGWVRNIGDEDFEMSL</sequence>
<gene>
    <name evidence="2" type="ORF">N0V93_009629</name>
</gene>
<keyword evidence="3" id="KW-1185">Reference proteome</keyword>
<reference evidence="2" key="1">
    <citation type="submission" date="2022-10" db="EMBL/GenBank/DDBJ databases">
        <title>Tapping the CABI collections for fungal endophytes: first genome assemblies for Collariella, Neodidymelliopsis, Ascochyta clinopodiicola, Didymella pomorum, Didymosphaeria variabile, Neocosmospora piperis and Neocucurbitaria cava.</title>
        <authorList>
            <person name="Hill R."/>
        </authorList>
    </citation>
    <scope>NUCLEOTIDE SEQUENCE</scope>
    <source>
        <strain evidence="2">IMI 355082</strain>
    </source>
</reference>
<feature type="domain" description="A to I editase" evidence="1">
    <location>
        <begin position="54"/>
        <end position="382"/>
    </location>
</feature>
<dbReference type="GO" id="GO:0043829">
    <property type="term" value="F:tRNA-specific adenosine-37 deaminase activity"/>
    <property type="evidence" value="ECO:0007669"/>
    <property type="project" value="TreeGrafter"/>
</dbReference>
<comment type="caution">
    <text evidence="2">The sequence shown here is derived from an EMBL/GenBank/DDBJ whole genome shotgun (WGS) entry which is preliminary data.</text>
</comment>
<evidence type="ECO:0000313" key="2">
    <source>
        <dbReference type="EMBL" id="KAJ4386731.1"/>
    </source>
</evidence>
<accession>A0A9W8YLE9</accession>
<evidence type="ECO:0000313" key="3">
    <source>
        <dbReference type="Proteomes" id="UP001140453"/>
    </source>
</evidence>
<dbReference type="PANTHER" id="PTHR47803:SF1">
    <property type="entry name" value="TRNA-SPECIFIC ADENOSINE DEAMINASE 1"/>
    <property type="match status" value="1"/>
</dbReference>
<proteinExistence type="predicted"/>
<dbReference type="GO" id="GO:0003723">
    <property type="term" value="F:RNA binding"/>
    <property type="evidence" value="ECO:0007669"/>
    <property type="project" value="InterPro"/>
</dbReference>
<dbReference type="SMART" id="SM00552">
    <property type="entry name" value="ADEAMc"/>
    <property type="match status" value="1"/>
</dbReference>
<dbReference type="Pfam" id="PF02137">
    <property type="entry name" value="A_deamin"/>
    <property type="match status" value="1"/>
</dbReference>